<proteinExistence type="predicted"/>
<name>A0A6J4N8C5_9ACTN</name>
<keyword evidence="2" id="KW-0378">Hydrolase</keyword>
<feature type="compositionally biased region" description="Low complexity" evidence="1">
    <location>
        <begin position="14"/>
        <end position="29"/>
    </location>
</feature>
<feature type="non-terminal residue" evidence="2">
    <location>
        <position position="1"/>
    </location>
</feature>
<protein>
    <submittedName>
        <fullName evidence="2">Metal-dependent hydrolase YbeY, involved in rRNA and/or ribosome maturation and assembly</fullName>
    </submittedName>
</protein>
<gene>
    <name evidence="2" type="ORF">AVDCRST_MAG32-1178</name>
</gene>
<evidence type="ECO:0000313" key="2">
    <source>
        <dbReference type="EMBL" id="CAA9375853.1"/>
    </source>
</evidence>
<organism evidence="2">
    <name type="scientific">uncultured Nocardioides sp</name>
    <dbReference type="NCBI Taxonomy" id="198441"/>
    <lineage>
        <taxon>Bacteria</taxon>
        <taxon>Bacillati</taxon>
        <taxon>Actinomycetota</taxon>
        <taxon>Actinomycetes</taxon>
        <taxon>Propionibacteriales</taxon>
        <taxon>Nocardioidaceae</taxon>
        <taxon>Nocardioides</taxon>
        <taxon>environmental samples</taxon>
    </lineage>
</organism>
<dbReference type="GO" id="GO:0016787">
    <property type="term" value="F:hydrolase activity"/>
    <property type="evidence" value="ECO:0007669"/>
    <property type="project" value="UniProtKB-KW"/>
</dbReference>
<feature type="region of interest" description="Disordered" evidence="1">
    <location>
        <begin position="1"/>
        <end position="86"/>
    </location>
</feature>
<sequence>TSCVPERSTRSPRRASWATWSWRRPSPSGRARRRATGGRPRSTSSRCTASSTCSATTTPSPRSTPRCSASRASCSRAGDRWSTPTH</sequence>
<feature type="compositionally biased region" description="Low complexity" evidence="1">
    <location>
        <begin position="37"/>
        <end position="76"/>
    </location>
</feature>
<feature type="non-terminal residue" evidence="2">
    <location>
        <position position="86"/>
    </location>
</feature>
<reference evidence="2" key="1">
    <citation type="submission" date="2020-02" db="EMBL/GenBank/DDBJ databases">
        <authorList>
            <person name="Meier V. D."/>
        </authorList>
    </citation>
    <scope>NUCLEOTIDE SEQUENCE</scope>
    <source>
        <strain evidence="2">AVDCRST_MAG32</strain>
    </source>
</reference>
<dbReference type="AlphaFoldDB" id="A0A6J4N8C5"/>
<accession>A0A6J4N8C5</accession>
<dbReference type="EMBL" id="CADCUM010000058">
    <property type="protein sequence ID" value="CAA9375853.1"/>
    <property type="molecule type" value="Genomic_DNA"/>
</dbReference>
<evidence type="ECO:0000256" key="1">
    <source>
        <dbReference type="SAM" id="MobiDB-lite"/>
    </source>
</evidence>